<dbReference type="Proteomes" id="UP000000238">
    <property type="component" value="Chromosome"/>
</dbReference>
<dbReference type="eggNOG" id="COG0517">
    <property type="taxonomic scope" value="Bacteria"/>
</dbReference>
<dbReference type="Pfam" id="PF00571">
    <property type="entry name" value="CBS"/>
    <property type="match status" value="2"/>
</dbReference>
<dbReference type="InterPro" id="IPR051257">
    <property type="entry name" value="Diverse_CBS-Domain"/>
</dbReference>
<dbReference type="CDD" id="cd04629">
    <property type="entry name" value="CBS_pair_bac"/>
    <property type="match status" value="1"/>
</dbReference>
<dbReference type="InterPro" id="IPR044729">
    <property type="entry name" value="CBS_bac"/>
</dbReference>
<evidence type="ECO:0000313" key="5">
    <source>
        <dbReference type="Proteomes" id="UP000000238"/>
    </source>
</evidence>
<dbReference type="EMBL" id="CP000155">
    <property type="protein sequence ID" value="ABC31674.1"/>
    <property type="molecule type" value="Genomic_DNA"/>
</dbReference>
<evidence type="ECO:0000313" key="4">
    <source>
        <dbReference type="EMBL" id="ABC31674.1"/>
    </source>
</evidence>
<gene>
    <name evidence="4" type="ordered locus">HCH_04984</name>
</gene>
<dbReference type="OrthoDB" id="9790355at2"/>
<protein>
    <submittedName>
        <fullName evidence="4">FOG: CBS domain</fullName>
    </submittedName>
</protein>
<organism evidence="4 5">
    <name type="scientific">Hahella chejuensis (strain KCTC 2396)</name>
    <dbReference type="NCBI Taxonomy" id="349521"/>
    <lineage>
        <taxon>Bacteria</taxon>
        <taxon>Pseudomonadati</taxon>
        <taxon>Pseudomonadota</taxon>
        <taxon>Gammaproteobacteria</taxon>
        <taxon>Oceanospirillales</taxon>
        <taxon>Hahellaceae</taxon>
        <taxon>Hahella</taxon>
    </lineage>
</organism>
<dbReference type="HOGENOM" id="CLU_040681_9_2_6"/>
<sequence length="142" mass="15841">MLRSVKVRDYMTTNLVVFSPETELFEAIHKLLKNSISGAPVVDGRGNLVGMLSEVDCLKSILSGSYYDYESLGGTVAEYMTVDVDVVGPEEDILAVSERFINNRRRRFPVVEEGKLVGQISRKDVLRAVSDFVAPQRFHQSA</sequence>
<feature type="domain" description="CBS" evidence="3">
    <location>
        <begin position="11"/>
        <end position="69"/>
    </location>
</feature>
<keyword evidence="1 2" id="KW-0129">CBS domain</keyword>
<dbReference type="Gene3D" id="3.10.580.10">
    <property type="entry name" value="CBS-domain"/>
    <property type="match status" value="1"/>
</dbReference>
<dbReference type="PANTHER" id="PTHR43080">
    <property type="entry name" value="CBS DOMAIN-CONTAINING PROTEIN CBSX3, MITOCHONDRIAL"/>
    <property type="match status" value="1"/>
</dbReference>
<dbReference type="InterPro" id="IPR046342">
    <property type="entry name" value="CBS_dom_sf"/>
</dbReference>
<feature type="domain" description="CBS" evidence="3">
    <location>
        <begin position="80"/>
        <end position="141"/>
    </location>
</feature>
<dbReference type="SMART" id="SM00116">
    <property type="entry name" value="CBS"/>
    <property type="match status" value="2"/>
</dbReference>
<dbReference type="SUPFAM" id="SSF54631">
    <property type="entry name" value="CBS-domain pair"/>
    <property type="match status" value="1"/>
</dbReference>
<accession>Q2SCF0</accession>
<proteinExistence type="predicted"/>
<evidence type="ECO:0000256" key="2">
    <source>
        <dbReference type="PROSITE-ProRule" id="PRU00703"/>
    </source>
</evidence>
<evidence type="ECO:0000259" key="3">
    <source>
        <dbReference type="PROSITE" id="PS51371"/>
    </source>
</evidence>
<reference evidence="4 5" key="1">
    <citation type="journal article" date="2005" name="Nucleic Acids Res.">
        <title>Genomic blueprint of Hahella chejuensis, a marine microbe producing an algicidal agent.</title>
        <authorList>
            <person name="Jeong H."/>
            <person name="Yim J.H."/>
            <person name="Lee C."/>
            <person name="Choi S.-H."/>
            <person name="Park Y.K."/>
            <person name="Yoon S.H."/>
            <person name="Hur C.-G."/>
            <person name="Kang H.-Y."/>
            <person name="Kim D."/>
            <person name="Lee H.H."/>
            <person name="Park K.H."/>
            <person name="Park S.-H."/>
            <person name="Park H.-S."/>
            <person name="Lee H.K."/>
            <person name="Oh T.K."/>
            <person name="Kim J.F."/>
        </authorList>
    </citation>
    <scope>NUCLEOTIDE SEQUENCE [LARGE SCALE GENOMIC DNA]</scope>
    <source>
        <strain evidence="4 5">KCTC 2396</strain>
    </source>
</reference>
<dbReference type="InterPro" id="IPR000644">
    <property type="entry name" value="CBS_dom"/>
</dbReference>
<dbReference type="STRING" id="349521.HCH_04984"/>
<evidence type="ECO:0000256" key="1">
    <source>
        <dbReference type="ARBA" id="ARBA00023122"/>
    </source>
</evidence>
<dbReference type="RefSeq" id="WP_011398739.1">
    <property type="nucleotide sequence ID" value="NC_007645.1"/>
</dbReference>
<keyword evidence="5" id="KW-1185">Reference proteome</keyword>
<dbReference type="PANTHER" id="PTHR43080:SF26">
    <property type="entry name" value="REGULATORY PROTEIN"/>
    <property type="match status" value="1"/>
</dbReference>
<dbReference type="KEGG" id="hch:HCH_04984"/>
<name>Q2SCF0_HAHCH</name>
<dbReference type="PROSITE" id="PS51371">
    <property type="entry name" value="CBS"/>
    <property type="match status" value="2"/>
</dbReference>
<dbReference type="AlphaFoldDB" id="Q2SCF0"/>